<proteinExistence type="predicted"/>
<reference evidence="1 2" key="2">
    <citation type="journal article" date="2010" name="J. Bacteriol.">
        <title>Genome sequence of the polysaccharide-degrading, thermophilic anaerobe Spirochaeta thermophila DSM 6192.</title>
        <authorList>
            <person name="Angelov A."/>
            <person name="Liebl S."/>
            <person name="Ballschmiter M."/>
            <person name="Bomeke M."/>
            <person name="Lehmann R."/>
            <person name="Liesegang H."/>
            <person name="Daniel R."/>
            <person name="Liebl W."/>
        </authorList>
    </citation>
    <scope>NUCLEOTIDE SEQUENCE [LARGE SCALE GENOMIC DNA]</scope>
    <source>
        <strain evidence="2">ATCC 49972 / DSM 6192 / RI 19.B1</strain>
    </source>
</reference>
<dbReference type="HOGENOM" id="CLU_170137_1_0_12"/>
<dbReference type="RefSeq" id="WP_013313560.1">
    <property type="nucleotide sequence ID" value="NC_014484.1"/>
</dbReference>
<reference key="1">
    <citation type="submission" date="2009-08" db="EMBL/GenBank/DDBJ databases">
        <title>The genome sequence of Spirochaeta thermophila DSM6192.</title>
        <authorList>
            <person name="Angelov A."/>
            <person name="Mientus M."/>
            <person name="Wittenberg S."/>
            <person name="Lehmann R."/>
            <person name="Liesegang H."/>
            <person name="Daniel R."/>
            <person name="Liebl W."/>
        </authorList>
    </citation>
    <scope>NUCLEOTIDE SEQUENCE</scope>
    <source>
        <strain>DSM 6192</strain>
    </source>
</reference>
<gene>
    <name evidence="1" type="ordered locus">STHERM_c07680</name>
</gene>
<dbReference type="KEGG" id="sta:STHERM_c07680"/>
<dbReference type="Proteomes" id="UP000001296">
    <property type="component" value="Chromosome"/>
</dbReference>
<dbReference type="AlphaFoldDB" id="E0RRT2"/>
<accession>E0RRT2</accession>
<name>E0RRT2_WINT6</name>
<protein>
    <submittedName>
        <fullName evidence="1">Uncharacterized protein</fullName>
    </submittedName>
</protein>
<dbReference type="PaxDb" id="665571-STHERM_c07680"/>
<dbReference type="EMBL" id="CP001698">
    <property type="protein sequence ID" value="ADN01719.1"/>
    <property type="molecule type" value="Genomic_DNA"/>
</dbReference>
<organism evidence="1 2">
    <name type="scientific">Winmispira thermophila (strain ATCC 49972 / DSM 6192 / RI 19.B1)</name>
    <name type="common">Spirochaeta thermophila</name>
    <dbReference type="NCBI Taxonomy" id="665571"/>
    <lineage>
        <taxon>Bacteria</taxon>
        <taxon>Pseudomonadati</taxon>
        <taxon>Spirochaetota</taxon>
        <taxon>Spirochaetia</taxon>
        <taxon>Winmispirales</taxon>
        <taxon>Winmispiraceae</taxon>
        <taxon>Winmispira</taxon>
    </lineage>
</organism>
<evidence type="ECO:0000313" key="1">
    <source>
        <dbReference type="EMBL" id="ADN01719.1"/>
    </source>
</evidence>
<evidence type="ECO:0000313" key="2">
    <source>
        <dbReference type="Proteomes" id="UP000001296"/>
    </source>
</evidence>
<sequence>MKLISVEDIKEKDHPLDYRKTYTARAVFQSVVYGKEEIPISFHIEYTPLGEPRIEVQLHEHPRSGEVLGAVKALKSHIKALREQGVLS</sequence>